<dbReference type="Proteomes" id="UP000053558">
    <property type="component" value="Unassembled WGS sequence"/>
</dbReference>
<keyword evidence="2" id="KW-1185">Reference proteome</keyword>
<gene>
    <name evidence="1" type="ORF">CONPUDRAFT_68654</name>
</gene>
<sequence length="139" mass="15435">MASASTRTWVEIAARSHLFNRHANDLIQRLFLTVSITSPRSTRIEACYRGRQPLPPTPPKDPDSQTFRLRVDHTGRDDRRYFAADRPRRTVVLSIKDGLNGPYAGVSGLVQRKLLKGVDSGSALESVRLDTSGGYSVLV</sequence>
<protein>
    <submittedName>
        <fullName evidence="1">Uncharacterized protein</fullName>
    </submittedName>
</protein>
<dbReference type="AlphaFoldDB" id="A0A5M3N4Q5"/>
<accession>A0A5M3N4Q5</accession>
<dbReference type="KEGG" id="cput:CONPUDRAFT_68654"/>
<evidence type="ECO:0000313" key="2">
    <source>
        <dbReference type="Proteomes" id="UP000053558"/>
    </source>
</evidence>
<dbReference type="GeneID" id="19208669"/>
<evidence type="ECO:0000313" key="1">
    <source>
        <dbReference type="EMBL" id="EIW86034.1"/>
    </source>
</evidence>
<organism evidence="1 2">
    <name type="scientific">Coniophora puteana (strain RWD-64-598)</name>
    <name type="common">Brown rot fungus</name>
    <dbReference type="NCBI Taxonomy" id="741705"/>
    <lineage>
        <taxon>Eukaryota</taxon>
        <taxon>Fungi</taxon>
        <taxon>Dikarya</taxon>
        <taxon>Basidiomycota</taxon>
        <taxon>Agaricomycotina</taxon>
        <taxon>Agaricomycetes</taxon>
        <taxon>Agaricomycetidae</taxon>
        <taxon>Boletales</taxon>
        <taxon>Coniophorineae</taxon>
        <taxon>Coniophoraceae</taxon>
        <taxon>Coniophora</taxon>
    </lineage>
</organism>
<name>A0A5M3N4Q5_CONPW</name>
<proteinExistence type="predicted"/>
<reference evidence="2" key="1">
    <citation type="journal article" date="2012" name="Science">
        <title>The Paleozoic origin of enzymatic lignin decomposition reconstructed from 31 fungal genomes.</title>
        <authorList>
            <person name="Floudas D."/>
            <person name="Binder M."/>
            <person name="Riley R."/>
            <person name="Barry K."/>
            <person name="Blanchette R.A."/>
            <person name="Henrissat B."/>
            <person name="Martinez A.T."/>
            <person name="Otillar R."/>
            <person name="Spatafora J.W."/>
            <person name="Yadav J.S."/>
            <person name="Aerts A."/>
            <person name="Benoit I."/>
            <person name="Boyd A."/>
            <person name="Carlson A."/>
            <person name="Copeland A."/>
            <person name="Coutinho P.M."/>
            <person name="de Vries R.P."/>
            <person name="Ferreira P."/>
            <person name="Findley K."/>
            <person name="Foster B."/>
            <person name="Gaskell J."/>
            <person name="Glotzer D."/>
            <person name="Gorecki P."/>
            <person name="Heitman J."/>
            <person name="Hesse C."/>
            <person name="Hori C."/>
            <person name="Igarashi K."/>
            <person name="Jurgens J.A."/>
            <person name="Kallen N."/>
            <person name="Kersten P."/>
            <person name="Kohler A."/>
            <person name="Kuees U."/>
            <person name="Kumar T.K.A."/>
            <person name="Kuo A."/>
            <person name="LaButti K."/>
            <person name="Larrondo L.F."/>
            <person name="Lindquist E."/>
            <person name="Ling A."/>
            <person name="Lombard V."/>
            <person name="Lucas S."/>
            <person name="Lundell T."/>
            <person name="Martin R."/>
            <person name="McLaughlin D.J."/>
            <person name="Morgenstern I."/>
            <person name="Morin E."/>
            <person name="Murat C."/>
            <person name="Nagy L.G."/>
            <person name="Nolan M."/>
            <person name="Ohm R.A."/>
            <person name="Patyshakuliyeva A."/>
            <person name="Rokas A."/>
            <person name="Ruiz-Duenas F.J."/>
            <person name="Sabat G."/>
            <person name="Salamov A."/>
            <person name="Samejima M."/>
            <person name="Schmutz J."/>
            <person name="Slot J.C."/>
            <person name="St John F."/>
            <person name="Stenlid J."/>
            <person name="Sun H."/>
            <person name="Sun S."/>
            <person name="Syed K."/>
            <person name="Tsang A."/>
            <person name="Wiebenga A."/>
            <person name="Young D."/>
            <person name="Pisabarro A."/>
            <person name="Eastwood D.C."/>
            <person name="Martin F."/>
            <person name="Cullen D."/>
            <person name="Grigoriev I.V."/>
            <person name="Hibbett D.S."/>
        </authorList>
    </citation>
    <scope>NUCLEOTIDE SEQUENCE [LARGE SCALE GENOMIC DNA]</scope>
    <source>
        <strain evidence="2">RWD-64-598 SS2</strain>
    </source>
</reference>
<dbReference type="RefSeq" id="XP_007762639.1">
    <property type="nucleotide sequence ID" value="XM_007764449.1"/>
</dbReference>
<comment type="caution">
    <text evidence="1">The sequence shown here is derived from an EMBL/GenBank/DDBJ whole genome shotgun (WGS) entry which is preliminary data.</text>
</comment>
<dbReference type="EMBL" id="JH711573">
    <property type="protein sequence ID" value="EIW86034.1"/>
    <property type="molecule type" value="Genomic_DNA"/>
</dbReference>